<evidence type="ECO:0000256" key="7">
    <source>
        <dbReference type="ARBA" id="ARBA00022842"/>
    </source>
</evidence>
<dbReference type="AlphaFoldDB" id="A0A414PU85"/>
<dbReference type="InterPro" id="IPR050264">
    <property type="entry name" value="Bact_CCA-adding_enz_type3_sf"/>
</dbReference>
<evidence type="ECO:0000256" key="1">
    <source>
        <dbReference type="ARBA" id="ARBA00001946"/>
    </source>
</evidence>
<keyword evidence="3" id="KW-0819">tRNA processing</keyword>
<comment type="cofactor">
    <cofactor evidence="1">
        <name>Mg(2+)</name>
        <dbReference type="ChEBI" id="CHEBI:18420"/>
    </cofactor>
</comment>
<keyword evidence="6" id="KW-0547">Nucleotide-binding</keyword>
<dbReference type="Gene3D" id="3.30.460.10">
    <property type="entry name" value="Beta Polymerase, domain 2"/>
    <property type="match status" value="1"/>
</dbReference>
<dbReference type="PANTHER" id="PTHR46173">
    <property type="entry name" value="CCA TRNA NUCLEOTIDYLTRANSFERASE 1, MITOCHONDRIAL"/>
    <property type="match status" value="1"/>
</dbReference>
<dbReference type="PANTHER" id="PTHR46173:SF1">
    <property type="entry name" value="CCA TRNA NUCLEOTIDYLTRANSFERASE 1, MITOCHONDRIAL"/>
    <property type="match status" value="1"/>
</dbReference>
<proteinExistence type="inferred from homology"/>
<evidence type="ECO:0000256" key="3">
    <source>
        <dbReference type="ARBA" id="ARBA00022694"/>
    </source>
</evidence>
<dbReference type="Gene3D" id="1.10.3090.10">
    <property type="entry name" value="cca-adding enzyme, domain 2"/>
    <property type="match status" value="1"/>
</dbReference>
<dbReference type="GO" id="GO:0016779">
    <property type="term" value="F:nucleotidyltransferase activity"/>
    <property type="evidence" value="ECO:0007669"/>
    <property type="project" value="UniProtKB-KW"/>
</dbReference>
<dbReference type="InterPro" id="IPR032828">
    <property type="entry name" value="PolyA_RNA-bd"/>
</dbReference>
<dbReference type="GO" id="GO:0046872">
    <property type="term" value="F:metal ion binding"/>
    <property type="evidence" value="ECO:0007669"/>
    <property type="project" value="UniProtKB-KW"/>
</dbReference>
<keyword evidence="7" id="KW-0460">Magnesium</keyword>
<gene>
    <name evidence="11" type="ORF">DW663_07235</name>
</gene>
<comment type="caution">
    <text evidence="11">The sequence shown here is derived from an EMBL/GenBank/DDBJ whole genome shotgun (WGS) entry which is preliminary data.</text>
</comment>
<evidence type="ECO:0000259" key="9">
    <source>
        <dbReference type="Pfam" id="PF01743"/>
    </source>
</evidence>
<name>A0A414PU85_FUSMR</name>
<evidence type="ECO:0000313" key="11">
    <source>
        <dbReference type="EMBL" id="RHF72137.1"/>
    </source>
</evidence>
<protein>
    <submittedName>
        <fullName evidence="11">CCA tRNA nucleotidyltransferase</fullName>
    </submittedName>
</protein>
<dbReference type="InterPro" id="IPR002646">
    <property type="entry name" value="PolA_pol_head_dom"/>
</dbReference>
<dbReference type="InterPro" id="IPR043519">
    <property type="entry name" value="NT_sf"/>
</dbReference>
<dbReference type="Pfam" id="PF01743">
    <property type="entry name" value="PolyA_pol"/>
    <property type="match status" value="1"/>
</dbReference>
<dbReference type="RefSeq" id="WP_118126780.1">
    <property type="nucleotide sequence ID" value="NZ_CAEUHP010000001.1"/>
</dbReference>
<dbReference type="SUPFAM" id="SSF81301">
    <property type="entry name" value="Nucleotidyltransferase"/>
    <property type="match status" value="1"/>
</dbReference>
<keyword evidence="2 8" id="KW-0808">Transferase</keyword>
<feature type="domain" description="tRNA nucleotidyltransferase/poly(A) polymerase RNA and SrmB- binding" evidence="10">
    <location>
        <begin position="164"/>
        <end position="220"/>
    </location>
</feature>
<dbReference type="Proteomes" id="UP000284676">
    <property type="component" value="Unassembled WGS sequence"/>
</dbReference>
<dbReference type="GO" id="GO:0000049">
    <property type="term" value="F:tRNA binding"/>
    <property type="evidence" value="ECO:0007669"/>
    <property type="project" value="TreeGrafter"/>
</dbReference>
<reference evidence="11 12" key="1">
    <citation type="submission" date="2018-08" db="EMBL/GenBank/DDBJ databases">
        <title>A genome reference for cultivated species of the human gut microbiota.</title>
        <authorList>
            <person name="Zou Y."/>
            <person name="Xue W."/>
            <person name="Luo G."/>
        </authorList>
    </citation>
    <scope>NUCLEOTIDE SEQUENCE [LARGE SCALE GENOMIC DNA]</scope>
    <source>
        <strain evidence="11 12">AM25-1</strain>
    </source>
</reference>
<evidence type="ECO:0000256" key="6">
    <source>
        <dbReference type="ARBA" id="ARBA00022741"/>
    </source>
</evidence>
<dbReference type="Pfam" id="PF12627">
    <property type="entry name" value="PolyA_pol_RNAbd"/>
    <property type="match status" value="1"/>
</dbReference>
<dbReference type="GO" id="GO:0000166">
    <property type="term" value="F:nucleotide binding"/>
    <property type="evidence" value="ECO:0007669"/>
    <property type="project" value="UniProtKB-KW"/>
</dbReference>
<evidence type="ECO:0000256" key="8">
    <source>
        <dbReference type="RuleBase" id="RU003953"/>
    </source>
</evidence>
<dbReference type="SUPFAM" id="SSF81891">
    <property type="entry name" value="Poly A polymerase C-terminal region-like"/>
    <property type="match status" value="1"/>
</dbReference>
<evidence type="ECO:0000313" key="12">
    <source>
        <dbReference type="Proteomes" id="UP000284676"/>
    </source>
</evidence>
<accession>A0A414PU85</accession>
<keyword evidence="8" id="KW-0694">RNA-binding</keyword>
<evidence type="ECO:0000259" key="10">
    <source>
        <dbReference type="Pfam" id="PF12627"/>
    </source>
</evidence>
<dbReference type="GO" id="GO:0008033">
    <property type="term" value="P:tRNA processing"/>
    <property type="evidence" value="ECO:0007669"/>
    <property type="project" value="UniProtKB-KW"/>
</dbReference>
<dbReference type="EMBL" id="QRHL01000010">
    <property type="protein sequence ID" value="RHF72137.1"/>
    <property type="molecule type" value="Genomic_DNA"/>
</dbReference>
<keyword evidence="5" id="KW-0479">Metal-binding</keyword>
<organism evidence="11 12">
    <name type="scientific">Fusobacterium mortiferum</name>
    <dbReference type="NCBI Taxonomy" id="850"/>
    <lineage>
        <taxon>Bacteria</taxon>
        <taxon>Fusobacteriati</taxon>
        <taxon>Fusobacteriota</taxon>
        <taxon>Fusobacteriia</taxon>
        <taxon>Fusobacteriales</taxon>
        <taxon>Fusobacteriaceae</taxon>
        <taxon>Fusobacterium</taxon>
    </lineage>
</organism>
<evidence type="ECO:0000256" key="5">
    <source>
        <dbReference type="ARBA" id="ARBA00022723"/>
    </source>
</evidence>
<evidence type="ECO:0000256" key="2">
    <source>
        <dbReference type="ARBA" id="ARBA00022679"/>
    </source>
</evidence>
<keyword evidence="4" id="KW-0548">Nucleotidyltransferase</keyword>
<evidence type="ECO:0000256" key="4">
    <source>
        <dbReference type="ARBA" id="ARBA00022695"/>
    </source>
</evidence>
<sequence>MIKLNEDIEFVLKKLLEYGEGYIVGGYIRDYFLGIEPNDCDFTTNIEQKRLKEIFKQYSPKSIHKKLEVTRIKYNKVYYQIARIRGEEGETLEERLFQDLIKRDITVNTLAFDGENLHYIDGAMEDLENRIIRFIGIPNKTIEEDSIRILRAIRIFGSKKFDSFDEESRKAIARNRFLLLKADRSRIILEFEKIFGSDNLGVIFKTLDELKVLEVIFPYVKGIDMSLAYSLLDNPPNSYSTKIAYFLYPIYNKIIKENHLGYAEEKSIEILKSLGINEKVSKKVRNLLRNQYYFFKLEWKDEKIIRHELLNFFKNSGYPKGFYEKVLDFIDKETDFKYVISEKKLRLISNNMKKSEFPKFFNFILHLHKFDKKGVTLDYVEKGINRIKEILEEENKIILEENDVR</sequence>
<comment type="similarity">
    <text evidence="8">Belongs to the tRNA nucleotidyltransferase/poly(A) polymerase family.</text>
</comment>
<feature type="domain" description="Poly A polymerase head" evidence="9">
    <location>
        <begin position="22"/>
        <end position="133"/>
    </location>
</feature>